<evidence type="ECO:0000313" key="2">
    <source>
        <dbReference type="Proteomes" id="UP000605361"/>
    </source>
</evidence>
<protein>
    <submittedName>
        <fullName evidence="1">Uncharacterized protein</fullName>
    </submittedName>
</protein>
<dbReference type="RefSeq" id="WP_195896496.1">
    <property type="nucleotide sequence ID" value="NZ_JADOGI010000047.1"/>
</dbReference>
<dbReference type="AlphaFoldDB" id="A0A931ABI4"/>
<evidence type="ECO:0000313" key="1">
    <source>
        <dbReference type="EMBL" id="MBF8187533.1"/>
    </source>
</evidence>
<dbReference type="Proteomes" id="UP000605361">
    <property type="component" value="Unassembled WGS sequence"/>
</dbReference>
<accession>A0A931ABI4</accession>
<organism evidence="1 2">
    <name type="scientific">Nonomuraea cypriaca</name>
    <dbReference type="NCBI Taxonomy" id="1187855"/>
    <lineage>
        <taxon>Bacteria</taxon>
        <taxon>Bacillati</taxon>
        <taxon>Actinomycetota</taxon>
        <taxon>Actinomycetes</taxon>
        <taxon>Streptosporangiales</taxon>
        <taxon>Streptosporangiaceae</taxon>
        <taxon>Nonomuraea</taxon>
    </lineage>
</organism>
<gene>
    <name evidence="1" type="ORF">ITP53_17695</name>
</gene>
<keyword evidence="2" id="KW-1185">Reference proteome</keyword>
<proteinExistence type="predicted"/>
<name>A0A931ABI4_9ACTN</name>
<dbReference type="EMBL" id="JADOGI010000047">
    <property type="protein sequence ID" value="MBF8187533.1"/>
    <property type="molecule type" value="Genomic_DNA"/>
</dbReference>
<comment type="caution">
    <text evidence="1">The sequence shown here is derived from an EMBL/GenBank/DDBJ whole genome shotgun (WGS) entry which is preliminary data.</text>
</comment>
<reference evidence="1" key="1">
    <citation type="submission" date="2020-11" db="EMBL/GenBank/DDBJ databases">
        <title>Whole-genome analyses of Nonomuraea sp. K274.</title>
        <authorList>
            <person name="Veyisoglu A."/>
        </authorList>
    </citation>
    <scope>NUCLEOTIDE SEQUENCE</scope>
    <source>
        <strain evidence="1">K274</strain>
    </source>
</reference>
<sequence length="46" mass="4901">MTRPPAVKVALLSATCLAAQHNGWDDGLRTRTLAVVFDGLRPQPVG</sequence>